<protein>
    <recommendedName>
        <fullName evidence="6">Ion transport domain-containing protein</fullName>
    </recommendedName>
</protein>
<keyword evidence="8" id="KW-1185">Reference proteome</keyword>
<evidence type="ECO:0000256" key="4">
    <source>
        <dbReference type="ARBA" id="ARBA00023136"/>
    </source>
</evidence>
<dbReference type="InParanoid" id="A0A1Y1YUR6"/>
<dbReference type="GO" id="GO:0016020">
    <property type="term" value="C:membrane"/>
    <property type="evidence" value="ECO:0007669"/>
    <property type="project" value="UniProtKB-SubCell"/>
</dbReference>
<sequence>IQGLSRGEQLRNVANQITHSSFYTILYMLMAALSFVSVTLLANPLLSPGTFFVLLEVIINATLITEVGIRILSMGQAFWRWWLNIFDIIIVLLCILTLGYLRYGCTPNAEREELAGTILLAIRNSIQFFRLYTTLRE</sequence>
<evidence type="ECO:0000256" key="2">
    <source>
        <dbReference type="ARBA" id="ARBA00022692"/>
    </source>
</evidence>
<dbReference type="Pfam" id="PF00520">
    <property type="entry name" value="Ion_trans"/>
    <property type="match status" value="1"/>
</dbReference>
<dbReference type="AlphaFoldDB" id="A0A1Y1YUR6"/>
<evidence type="ECO:0000259" key="6">
    <source>
        <dbReference type="Pfam" id="PF00520"/>
    </source>
</evidence>
<name>A0A1Y1YUR6_9FUNG</name>
<feature type="transmembrane region" description="Helical" evidence="5">
    <location>
        <begin position="21"/>
        <end position="42"/>
    </location>
</feature>
<dbReference type="Gene3D" id="1.20.120.350">
    <property type="entry name" value="Voltage-gated potassium channels. Chain C"/>
    <property type="match status" value="1"/>
</dbReference>
<dbReference type="EMBL" id="MCFE01000069">
    <property type="protein sequence ID" value="ORY01477.1"/>
    <property type="molecule type" value="Genomic_DNA"/>
</dbReference>
<gene>
    <name evidence="7" type="ORF">K493DRAFT_209591</name>
</gene>
<reference evidence="7 8" key="1">
    <citation type="submission" date="2016-07" db="EMBL/GenBank/DDBJ databases">
        <title>Pervasive Adenine N6-methylation of Active Genes in Fungi.</title>
        <authorList>
            <consortium name="DOE Joint Genome Institute"/>
            <person name="Mondo S.J."/>
            <person name="Dannebaum R.O."/>
            <person name="Kuo R.C."/>
            <person name="Labutti K."/>
            <person name="Haridas S."/>
            <person name="Kuo A."/>
            <person name="Salamov A."/>
            <person name="Ahrendt S.R."/>
            <person name="Lipzen A."/>
            <person name="Sullivan W."/>
            <person name="Andreopoulos W.B."/>
            <person name="Clum A."/>
            <person name="Lindquist E."/>
            <person name="Daum C."/>
            <person name="Ramamoorthy G.K."/>
            <person name="Gryganskyi A."/>
            <person name="Culley D."/>
            <person name="Magnuson J.K."/>
            <person name="James T.Y."/>
            <person name="O'Malley M.A."/>
            <person name="Stajich J.E."/>
            <person name="Spatafora J.W."/>
            <person name="Visel A."/>
            <person name="Grigoriev I.V."/>
        </authorList>
    </citation>
    <scope>NUCLEOTIDE SEQUENCE [LARGE SCALE GENOMIC DNA]</scope>
    <source>
        <strain evidence="7 8">CBS 931.73</strain>
    </source>
</reference>
<comment type="subcellular location">
    <subcellularLocation>
        <location evidence="1">Membrane</location>
        <topology evidence="1">Multi-pass membrane protein</topology>
    </subcellularLocation>
</comment>
<dbReference type="OrthoDB" id="429183at2759"/>
<proteinExistence type="predicted"/>
<keyword evidence="2 5" id="KW-0812">Transmembrane</keyword>
<dbReference type="PANTHER" id="PTHR38483:SF1">
    <property type="entry name" value="ION TRANSPORT DOMAIN-CONTAINING PROTEIN"/>
    <property type="match status" value="1"/>
</dbReference>
<comment type="caution">
    <text evidence="7">The sequence shown here is derived from an EMBL/GenBank/DDBJ whole genome shotgun (WGS) entry which is preliminary data.</text>
</comment>
<keyword evidence="3 5" id="KW-1133">Transmembrane helix</keyword>
<organism evidence="7 8">
    <name type="scientific">Basidiobolus meristosporus CBS 931.73</name>
    <dbReference type="NCBI Taxonomy" id="1314790"/>
    <lineage>
        <taxon>Eukaryota</taxon>
        <taxon>Fungi</taxon>
        <taxon>Fungi incertae sedis</taxon>
        <taxon>Zoopagomycota</taxon>
        <taxon>Entomophthoromycotina</taxon>
        <taxon>Basidiobolomycetes</taxon>
        <taxon>Basidiobolales</taxon>
        <taxon>Basidiobolaceae</taxon>
        <taxon>Basidiobolus</taxon>
    </lineage>
</organism>
<accession>A0A1Y1YUR6</accession>
<evidence type="ECO:0000313" key="7">
    <source>
        <dbReference type="EMBL" id="ORY01477.1"/>
    </source>
</evidence>
<evidence type="ECO:0000313" key="8">
    <source>
        <dbReference type="Proteomes" id="UP000193498"/>
    </source>
</evidence>
<dbReference type="STRING" id="1314790.A0A1Y1YUR6"/>
<dbReference type="InterPro" id="IPR005821">
    <property type="entry name" value="Ion_trans_dom"/>
</dbReference>
<feature type="transmembrane region" description="Helical" evidence="5">
    <location>
        <begin position="48"/>
        <end position="69"/>
    </location>
</feature>
<dbReference type="Proteomes" id="UP000193498">
    <property type="component" value="Unassembled WGS sequence"/>
</dbReference>
<keyword evidence="4 5" id="KW-0472">Membrane</keyword>
<dbReference type="GO" id="GO:0005216">
    <property type="term" value="F:monoatomic ion channel activity"/>
    <property type="evidence" value="ECO:0007669"/>
    <property type="project" value="InterPro"/>
</dbReference>
<dbReference type="InterPro" id="IPR027359">
    <property type="entry name" value="Volt_channel_dom_sf"/>
</dbReference>
<evidence type="ECO:0000256" key="1">
    <source>
        <dbReference type="ARBA" id="ARBA00004141"/>
    </source>
</evidence>
<feature type="domain" description="Ion transport" evidence="6">
    <location>
        <begin position="21"/>
        <end position="132"/>
    </location>
</feature>
<dbReference type="PANTHER" id="PTHR38483">
    <property type="entry name" value="CHROMOSOME 1, WHOLE GENOME SHOTGUN SEQUENCE"/>
    <property type="match status" value="1"/>
</dbReference>
<evidence type="ECO:0000256" key="3">
    <source>
        <dbReference type="ARBA" id="ARBA00022989"/>
    </source>
</evidence>
<feature type="transmembrane region" description="Helical" evidence="5">
    <location>
        <begin position="81"/>
        <end position="101"/>
    </location>
</feature>
<feature type="non-terminal residue" evidence="7">
    <location>
        <position position="1"/>
    </location>
</feature>
<evidence type="ECO:0000256" key="5">
    <source>
        <dbReference type="SAM" id="Phobius"/>
    </source>
</evidence>